<dbReference type="Gene3D" id="3.40.50.1820">
    <property type="entry name" value="alpha/beta hydrolase"/>
    <property type="match status" value="1"/>
</dbReference>
<reference evidence="2 3" key="1">
    <citation type="submission" date="2024-02" db="EMBL/GenBank/DDBJ databases">
        <title>Winogradskyella poriferorum JCM 12885.</title>
        <authorList>
            <person name="Zhang D.-F."/>
            <person name="Fu Z.-Y."/>
        </authorList>
    </citation>
    <scope>NUCLEOTIDE SEQUENCE [LARGE SCALE GENOMIC DNA]</scope>
    <source>
        <strain evidence="2 3">JCM 12885</strain>
    </source>
</reference>
<dbReference type="SUPFAM" id="SSF53474">
    <property type="entry name" value="alpha/beta-Hydrolases"/>
    <property type="match status" value="1"/>
</dbReference>
<dbReference type="RefSeq" id="WP_331809154.1">
    <property type="nucleotide sequence ID" value="NZ_JAZHOU010000001.1"/>
</dbReference>
<evidence type="ECO:0000313" key="2">
    <source>
        <dbReference type="EMBL" id="MEF3078379.1"/>
    </source>
</evidence>
<keyword evidence="2" id="KW-0378">Hydrolase</keyword>
<gene>
    <name evidence="2" type="ORF">V1468_05120</name>
</gene>
<dbReference type="PRINTS" id="PR00111">
    <property type="entry name" value="ABHYDROLASE"/>
</dbReference>
<accession>A0ABU7W359</accession>
<feature type="domain" description="AB hydrolase-1" evidence="1">
    <location>
        <begin position="58"/>
        <end position="300"/>
    </location>
</feature>
<evidence type="ECO:0000313" key="3">
    <source>
        <dbReference type="Proteomes" id="UP001356704"/>
    </source>
</evidence>
<dbReference type="InterPro" id="IPR029058">
    <property type="entry name" value="AB_hydrolase_fold"/>
</dbReference>
<organism evidence="2 3">
    <name type="scientific">Winogradskyella poriferorum</name>
    <dbReference type="NCBI Taxonomy" id="307627"/>
    <lineage>
        <taxon>Bacteria</taxon>
        <taxon>Pseudomonadati</taxon>
        <taxon>Bacteroidota</taxon>
        <taxon>Flavobacteriia</taxon>
        <taxon>Flavobacteriales</taxon>
        <taxon>Flavobacteriaceae</taxon>
        <taxon>Winogradskyella</taxon>
    </lineage>
</organism>
<dbReference type="EMBL" id="JAZHOU010000001">
    <property type="protein sequence ID" value="MEF3078379.1"/>
    <property type="molecule type" value="Genomic_DNA"/>
</dbReference>
<dbReference type="PANTHER" id="PTHR46438:SF11">
    <property type="entry name" value="LIPASE-RELATED"/>
    <property type="match status" value="1"/>
</dbReference>
<sequence>MKQLKLVLLFTLISTSIFSQQETKPMKEVLSEYKFETKSITLDSLNISYVKEGNGEKTLLFLHGLSSNSDAWSKNIEALSKNYTCIALDLPGYGKSSKPKADYTSTFFADVTYQFLQKLKLKNVVLVGHSMGGQASIKLATTHPNVIDKLILVAPAGIEKFTKTEGDMIKSIYTADMVKHTTNEQIRKNYALNFYKQPEDVSKMIEDRIKIKSSSDFDAHCEAIVKSVSGMIDDPVFEDLKDISQKTLVLFGKNDMLIPNRYFHPTLSVEKVGEIAEEQIKSVTVKYIDESGHFVQFEKPEDVNLLIREFVEED</sequence>
<dbReference type="Proteomes" id="UP001356704">
    <property type="component" value="Unassembled WGS sequence"/>
</dbReference>
<evidence type="ECO:0000259" key="1">
    <source>
        <dbReference type="Pfam" id="PF00561"/>
    </source>
</evidence>
<dbReference type="PANTHER" id="PTHR46438">
    <property type="entry name" value="ALPHA/BETA-HYDROLASES SUPERFAMILY PROTEIN"/>
    <property type="match status" value="1"/>
</dbReference>
<protein>
    <submittedName>
        <fullName evidence="2">Alpha/beta hydrolase</fullName>
    </submittedName>
</protein>
<comment type="caution">
    <text evidence="2">The sequence shown here is derived from an EMBL/GenBank/DDBJ whole genome shotgun (WGS) entry which is preliminary data.</text>
</comment>
<name>A0ABU7W359_9FLAO</name>
<dbReference type="GO" id="GO:0016787">
    <property type="term" value="F:hydrolase activity"/>
    <property type="evidence" value="ECO:0007669"/>
    <property type="project" value="UniProtKB-KW"/>
</dbReference>
<proteinExistence type="predicted"/>
<dbReference type="InterPro" id="IPR000073">
    <property type="entry name" value="AB_hydrolase_1"/>
</dbReference>
<dbReference type="Pfam" id="PF00561">
    <property type="entry name" value="Abhydrolase_1"/>
    <property type="match status" value="1"/>
</dbReference>
<keyword evidence="3" id="KW-1185">Reference proteome</keyword>